<gene>
    <name evidence="2" type="ORF">GSCOC_T00011805001</name>
</gene>
<keyword evidence="3" id="KW-1185">Reference proteome</keyword>
<dbReference type="EMBL" id="HG739303">
    <property type="protein sequence ID" value="CDP18243.1"/>
    <property type="molecule type" value="Genomic_DNA"/>
</dbReference>
<dbReference type="InParanoid" id="A0A068VEY9"/>
<evidence type="ECO:0000313" key="3">
    <source>
        <dbReference type="Proteomes" id="UP000295252"/>
    </source>
</evidence>
<dbReference type="FunCoup" id="A0A068VEY9">
    <property type="interactions" value="112"/>
</dbReference>
<dbReference type="PANTHER" id="PTHR34570:SF12">
    <property type="entry name" value="EXPRESSED PROTEIN"/>
    <property type="match status" value="1"/>
</dbReference>
<name>A0A068VEY9_COFCA</name>
<feature type="region of interest" description="Disordered" evidence="1">
    <location>
        <begin position="117"/>
        <end position="139"/>
    </location>
</feature>
<evidence type="ECO:0000256" key="1">
    <source>
        <dbReference type="SAM" id="MobiDB-lite"/>
    </source>
</evidence>
<feature type="compositionally biased region" description="Basic and acidic residues" evidence="1">
    <location>
        <begin position="126"/>
        <end position="139"/>
    </location>
</feature>
<proteinExistence type="predicted"/>
<dbReference type="Proteomes" id="UP000295252">
    <property type="component" value="Chromosome IV"/>
</dbReference>
<organism evidence="2 3">
    <name type="scientific">Coffea canephora</name>
    <name type="common">Robusta coffee</name>
    <dbReference type="NCBI Taxonomy" id="49390"/>
    <lineage>
        <taxon>Eukaryota</taxon>
        <taxon>Viridiplantae</taxon>
        <taxon>Streptophyta</taxon>
        <taxon>Embryophyta</taxon>
        <taxon>Tracheophyta</taxon>
        <taxon>Spermatophyta</taxon>
        <taxon>Magnoliopsida</taxon>
        <taxon>eudicotyledons</taxon>
        <taxon>Gunneridae</taxon>
        <taxon>Pentapetalae</taxon>
        <taxon>asterids</taxon>
        <taxon>lamiids</taxon>
        <taxon>Gentianales</taxon>
        <taxon>Rubiaceae</taxon>
        <taxon>Ixoroideae</taxon>
        <taxon>Gardenieae complex</taxon>
        <taxon>Bertiereae - Coffeeae clade</taxon>
        <taxon>Coffeeae</taxon>
        <taxon>Coffea</taxon>
    </lineage>
</organism>
<accession>A0A068VEY9</accession>
<dbReference type="PANTHER" id="PTHR34570">
    <property type="entry name" value="OS03G0593100 PROTEIN"/>
    <property type="match status" value="1"/>
</dbReference>
<protein>
    <submittedName>
        <fullName evidence="2">Uncharacterized protein</fullName>
    </submittedName>
</protein>
<dbReference type="OMA" id="QIDHCAM"/>
<dbReference type="AlphaFoldDB" id="A0A068VEY9"/>
<dbReference type="OrthoDB" id="671858at2759"/>
<reference evidence="3" key="1">
    <citation type="journal article" date="2014" name="Science">
        <title>The coffee genome provides insight into the convergent evolution of caffeine biosynthesis.</title>
        <authorList>
            <person name="Denoeud F."/>
            <person name="Carretero-Paulet L."/>
            <person name="Dereeper A."/>
            <person name="Droc G."/>
            <person name="Guyot R."/>
            <person name="Pietrella M."/>
            <person name="Zheng C."/>
            <person name="Alberti A."/>
            <person name="Anthony F."/>
            <person name="Aprea G."/>
            <person name="Aury J.M."/>
            <person name="Bento P."/>
            <person name="Bernard M."/>
            <person name="Bocs S."/>
            <person name="Campa C."/>
            <person name="Cenci A."/>
            <person name="Combes M.C."/>
            <person name="Crouzillat D."/>
            <person name="Da Silva C."/>
            <person name="Daddiego L."/>
            <person name="De Bellis F."/>
            <person name="Dussert S."/>
            <person name="Garsmeur O."/>
            <person name="Gayraud T."/>
            <person name="Guignon V."/>
            <person name="Jahn K."/>
            <person name="Jamilloux V."/>
            <person name="Joet T."/>
            <person name="Labadie K."/>
            <person name="Lan T."/>
            <person name="Leclercq J."/>
            <person name="Lepelley M."/>
            <person name="Leroy T."/>
            <person name="Li L.T."/>
            <person name="Librado P."/>
            <person name="Lopez L."/>
            <person name="Munoz A."/>
            <person name="Noel B."/>
            <person name="Pallavicini A."/>
            <person name="Perrotta G."/>
            <person name="Poncet V."/>
            <person name="Pot D."/>
            <person name="Priyono X."/>
            <person name="Rigoreau M."/>
            <person name="Rouard M."/>
            <person name="Rozas J."/>
            <person name="Tranchant-Dubreuil C."/>
            <person name="VanBuren R."/>
            <person name="Zhang Q."/>
            <person name="Andrade A.C."/>
            <person name="Argout X."/>
            <person name="Bertrand B."/>
            <person name="de Kochko A."/>
            <person name="Graziosi G."/>
            <person name="Henry R.J."/>
            <person name="Jayarama X."/>
            <person name="Ming R."/>
            <person name="Nagai C."/>
            <person name="Rounsley S."/>
            <person name="Sankoff D."/>
            <person name="Giuliano G."/>
            <person name="Albert V.A."/>
            <person name="Wincker P."/>
            <person name="Lashermes P."/>
        </authorList>
    </citation>
    <scope>NUCLEOTIDE SEQUENCE [LARGE SCALE GENOMIC DNA]</scope>
    <source>
        <strain evidence="3">cv. DH200-94</strain>
    </source>
</reference>
<dbReference type="Gramene" id="CDP18243">
    <property type="protein sequence ID" value="CDP18243"/>
    <property type="gene ID" value="GSCOC_T00011805001"/>
</dbReference>
<evidence type="ECO:0000313" key="2">
    <source>
        <dbReference type="EMBL" id="CDP18243.1"/>
    </source>
</evidence>
<dbReference type="PhylomeDB" id="A0A068VEY9"/>
<sequence>MGRQDGDPAGAIVGPSIALLQERFKKLERIKEKRQMSTFSSISEAKRIIVPTNYNNDNNNSFSEDHHQMFLPSRPAAPFHQDPLSLGLNLNNKHADYRSLKSSGTTRPSFSALWSAHDKRGVKRPQKPDVSDVDTTLHL</sequence>